<reference evidence="12" key="1">
    <citation type="journal article" date="2020" name="Fungal Divers.">
        <title>Resolving the Mortierellaceae phylogeny through synthesis of multi-gene phylogenetics and phylogenomics.</title>
        <authorList>
            <person name="Vandepol N."/>
            <person name="Liber J."/>
            <person name="Desiro A."/>
            <person name="Na H."/>
            <person name="Kennedy M."/>
            <person name="Barry K."/>
            <person name="Grigoriev I.V."/>
            <person name="Miller A.N."/>
            <person name="O'Donnell K."/>
            <person name="Stajich J.E."/>
            <person name="Bonito G."/>
        </authorList>
    </citation>
    <scope>NUCLEOTIDE SEQUENCE</scope>
    <source>
        <strain evidence="12">NVP1</strain>
    </source>
</reference>
<evidence type="ECO:0000256" key="1">
    <source>
        <dbReference type="ARBA" id="ARBA00004141"/>
    </source>
</evidence>
<dbReference type="GO" id="GO:0030026">
    <property type="term" value="P:intracellular manganese ion homeostasis"/>
    <property type="evidence" value="ECO:0007669"/>
    <property type="project" value="TreeGrafter"/>
</dbReference>
<proteinExistence type="predicted"/>
<keyword evidence="2 7" id="KW-0812">Transmembrane</keyword>
<evidence type="ECO:0000256" key="8">
    <source>
        <dbReference type="SAM" id="MobiDB-lite"/>
    </source>
</evidence>
<gene>
    <name evidence="12" type="ORF">BG006_005029</name>
</gene>
<evidence type="ECO:0000256" key="7">
    <source>
        <dbReference type="PROSITE-ProRule" id="PRU01193"/>
    </source>
</evidence>
<dbReference type="Pfam" id="PF00571">
    <property type="entry name" value="CBS"/>
    <property type="match status" value="1"/>
</dbReference>
<feature type="region of interest" description="Disordered" evidence="8">
    <location>
        <begin position="610"/>
        <end position="708"/>
    </location>
</feature>
<feature type="transmembrane region" description="Helical" evidence="9">
    <location>
        <begin position="225"/>
        <end position="246"/>
    </location>
</feature>
<feature type="transmembrane region" description="Helical" evidence="9">
    <location>
        <begin position="38"/>
        <end position="58"/>
    </location>
</feature>
<evidence type="ECO:0000256" key="3">
    <source>
        <dbReference type="ARBA" id="ARBA00022737"/>
    </source>
</evidence>
<dbReference type="PROSITE" id="PS51371">
    <property type="entry name" value="CBS"/>
    <property type="match status" value="2"/>
</dbReference>
<evidence type="ECO:0000313" key="13">
    <source>
        <dbReference type="Proteomes" id="UP000696485"/>
    </source>
</evidence>
<feature type="region of interest" description="Disordered" evidence="8">
    <location>
        <begin position="494"/>
        <end position="538"/>
    </location>
</feature>
<evidence type="ECO:0000256" key="4">
    <source>
        <dbReference type="ARBA" id="ARBA00022989"/>
    </source>
</evidence>
<dbReference type="GO" id="GO:0016020">
    <property type="term" value="C:membrane"/>
    <property type="evidence" value="ECO:0007669"/>
    <property type="project" value="UniProtKB-SubCell"/>
</dbReference>
<evidence type="ECO:0008006" key="14">
    <source>
        <dbReference type="Google" id="ProtNLM"/>
    </source>
</evidence>
<feature type="compositionally biased region" description="Basic residues" evidence="8">
    <location>
        <begin position="696"/>
        <end position="708"/>
    </location>
</feature>
<dbReference type="EMBL" id="JAAAUY010000281">
    <property type="protein sequence ID" value="KAF9332112.1"/>
    <property type="molecule type" value="Genomic_DNA"/>
</dbReference>
<evidence type="ECO:0000259" key="10">
    <source>
        <dbReference type="PROSITE" id="PS51371"/>
    </source>
</evidence>
<evidence type="ECO:0000256" key="5">
    <source>
        <dbReference type="ARBA" id="ARBA00023136"/>
    </source>
</evidence>
<dbReference type="Pfam" id="PF01595">
    <property type="entry name" value="CNNM"/>
    <property type="match status" value="1"/>
</dbReference>
<evidence type="ECO:0000256" key="9">
    <source>
        <dbReference type="SAM" id="Phobius"/>
    </source>
</evidence>
<dbReference type="GO" id="GO:0010960">
    <property type="term" value="P:magnesium ion homeostasis"/>
    <property type="evidence" value="ECO:0007669"/>
    <property type="project" value="InterPro"/>
</dbReference>
<keyword evidence="5 7" id="KW-0472">Membrane</keyword>
<feature type="transmembrane region" description="Helical" evidence="9">
    <location>
        <begin position="185"/>
        <end position="204"/>
    </location>
</feature>
<dbReference type="InterPro" id="IPR046342">
    <property type="entry name" value="CBS_dom_sf"/>
</dbReference>
<feature type="compositionally biased region" description="Polar residues" evidence="8">
    <location>
        <begin position="677"/>
        <end position="687"/>
    </location>
</feature>
<feature type="compositionally biased region" description="Basic and acidic residues" evidence="8">
    <location>
        <begin position="648"/>
        <end position="660"/>
    </location>
</feature>
<comment type="subcellular location">
    <subcellularLocation>
        <location evidence="1">Membrane</location>
        <topology evidence="1">Multi-pass membrane protein</topology>
    </subcellularLocation>
</comment>
<dbReference type="GO" id="GO:0005737">
    <property type="term" value="C:cytoplasm"/>
    <property type="evidence" value="ECO:0007669"/>
    <property type="project" value="TreeGrafter"/>
</dbReference>
<evidence type="ECO:0000313" key="12">
    <source>
        <dbReference type="EMBL" id="KAF9332112.1"/>
    </source>
</evidence>
<keyword evidence="13" id="KW-1185">Reference proteome</keyword>
<dbReference type="InterPro" id="IPR044751">
    <property type="entry name" value="Ion_transp-like_CBS"/>
</dbReference>
<feature type="compositionally biased region" description="Low complexity" evidence="8">
    <location>
        <begin position="663"/>
        <end position="676"/>
    </location>
</feature>
<feature type="domain" description="CBS" evidence="10">
    <location>
        <begin position="363"/>
        <end position="424"/>
    </location>
</feature>
<name>A0A9P5SLD4_9FUNG</name>
<dbReference type="PANTHER" id="PTHR12064">
    <property type="entry name" value="METAL TRANSPORTER CNNM"/>
    <property type="match status" value="1"/>
</dbReference>
<dbReference type="SUPFAM" id="SSF54631">
    <property type="entry name" value="CBS-domain pair"/>
    <property type="match status" value="1"/>
</dbReference>
<feature type="compositionally biased region" description="Basic residues" evidence="8">
    <location>
        <begin position="505"/>
        <end position="518"/>
    </location>
</feature>
<dbReference type="InterPro" id="IPR000644">
    <property type="entry name" value="CBS_dom"/>
</dbReference>
<evidence type="ECO:0000256" key="2">
    <source>
        <dbReference type="ARBA" id="ARBA00022692"/>
    </source>
</evidence>
<dbReference type="InterPro" id="IPR002550">
    <property type="entry name" value="CNNM"/>
</dbReference>
<dbReference type="FunFam" id="3.10.580.10:FF:000006">
    <property type="entry name" value="DUF21 and CBS domain protein"/>
    <property type="match status" value="1"/>
</dbReference>
<feature type="transmembrane region" description="Helical" evidence="9">
    <location>
        <begin position="159"/>
        <end position="179"/>
    </location>
</feature>
<keyword evidence="4 7" id="KW-1133">Transmembrane helix</keyword>
<feature type="domain" description="CBS" evidence="10">
    <location>
        <begin position="297"/>
        <end position="359"/>
    </location>
</feature>
<feature type="domain" description="CNNM transmembrane" evidence="11">
    <location>
        <begin position="95"/>
        <end position="278"/>
    </location>
</feature>
<feature type="transmembrane region" description="Helical" evidence="9">
    <location>
        <begin position="99"/>
        <end position="126"/>
    </location>
</feature>
<accession>A0A9P5SLD4</accession>
<dbReference type="InterPro" id="IPR045095">
    <property type="entry name" value="ACDP"/>
</dbReference>
<protein>
    <recommendedName>
        <fullName evidence="14">CNNM transmembrane domain-containing protein</fullName>
    </recommendedName>
</protein>
<comment type="caution">
    <text evidence="12">The sequence shown here is derived from an EMBL/GenBank/DDBJ whole genome shotgun (WGS) entry which is preliminary data.</text>
</comment>
<dbReference type="PROSITE" id="PS51846">
    <property type="entry name" value="CNNM"/>
    <property type="match status" value="1"/>
</dbReference>
<dbReference type="CDD" id="cd04590">
    <property type="entry name" value="CBS_pair_CorC_HlyC_assoc"/>
    <property type="match status" value="1"/>
</dbReference>
<dbReference type="AlphaFoldDB" id="A0A9P5SLD4"/>
<feature type="compositionally biased region" description="Basic and acidic residues" evidence="8">
    <location>
        <begin position="519"/>
        <end position="537"/>
    </location>
</feature>
<evidence type="ECO:0000256" key="6">
    <source>
        <dbReference type="PROSITE-ProRule" id="PRU00703"/>
    </source>
</evidence>
<dbReference type="Gene3D" id="3.10.580.10">
    <property type="entry name" value="CBS-domain"/>
    <property type="match status" value="1"/>
</dbReference>
<sequence length="708" mass="76810">MDHTTAITMEKDTSIATNAKRSQRERVAVQRALGFKNVVIYVLVFLNLVLCAKLYSVWSRGSTPTRPTGKHGSDALWATRLRTAEEPEHEGGDASTPDFWIKMALIVFLVMIGGVFAGLTIGLMGLDETNLHVLMASGTPVEQVHAETVYKLLSRGKHWVLVTLLLGNVIVNETLPVVLDSELGGGVVAILISTLLIVVFGEIIPQAVCARYGLAIGSYCAKPMLVLMYIMSPVAYPIAMLLDYWLGVHHGTTYRRTELKTLVSLHQVDGIGELTDDEVTIIASVLDLKEKPVSSVMTPLEDVFTLSEDAILDEQLMEEIVSAGYSRIPIYRHDDPNNFIGMLLVKRLITYDPEDHIPVRQFTINSLPEAAPNTSCLDILNFFQEGRSHMAIVTSDPGGFGLPAGIITLEDVIEELLGEEIVDESDVYVDIHNKIRVIRKPSRNVSMIKNLKSLLQSPAMSDAATPLLGNASGRKASMLADNTYMSTGKTILQSQQSSVGGHGHLERRKSHSSVKSHRRVSEPTAEHNRVDPAEQTKHSAHAVNFKDDVDVIKETVKKQDKGTNGHAVEPEVYAVTIEIPEPGETYPITAPTDELAAAAIAVAAHAANTTDLPKEEVETAPEPKLVETAPKPKLVETAPEPKLVETAPEPKLEIVSEPVHEPSSSASGIASSESNATLLSAPTNTDAGASPASTSSKKKKNKKKKSTK</sequence>
<keyword evidence="6" id="KW-0129">CBS domain</keyword>
<dbReference type="Proteomes" id="UP000696485">
    <property type="component" value="Unassembled WGS sequence"/>
</dbReference>
<organism evidence="12 13">
    <name type="scientific">Podila minutissima</name>
    <dbReference type="NCBI Taxonomy" id="64525"/>
    <lineage>
        <taxon>Eukaryota</taxon>
        <taxon>Fungi</taxon>
        <taxon>Fungi incertae sedis</taxon>
        <taxon>Mucoromycota</taxon>
        <taxon>Mortierellomycotina</taxon>
        <taxon>Mortierellomycetes</taxon>
        <taxon>Mortierellales</taxon>
        <taxon>Mortierellaceae</taxon>
        <taxon>Podila</taxon>
    </lineage>
</organism>
<evidence type="ECO:0000259" key="11">
    <source>
        <dbReference type="PROSITE" id="PS51846"/>
    </source>
</evidence>
<keyword evidence="3" id="KW-0677">Repeat</keyword>
<dbReference type="PANTHER" id="PTHR12064:SF97">
    <property type="entry name" value="METAL TRANSPORTER CNNM-5"/>
    <property type="match status" value="1"/>
</dbReference>